<organism evidence="2">
    <name type="scientific">marine metagenome</name>
    <dbReference type="NCBI Taxonomy" id="408172"/>
    <lineage>
        <taxon>unclassified sequences</taxon>
        <taxon>metagenomes</taxon>
        <taxon>ecological metagenomes</taxon>
    </lineage>
</organism>
<dbReference type="AlphaFoldDB" id="A0A381SRP3"/>
<dbReference type="Pfam" id="PF04380">
    <property type="entry name" value="BMFP"/>
    <property type="match status" value="1"/>
</dbReference>
<gene>
    <name evidence="2" type="ORF">METZ01_LOCUS59524</name>
</gene>
<feature type="coiled-coil region" evidence="1">
    <location>
        <begin position="29"/>
        <end position="85"/>
    </location>
</feature>
<name>A0A381SRP3_9ZZZZ</name>
<keyword evidence="1" id="KW-0175">Coiled coil</keyword>
<dbReference type="EMBL" id="UINC01003478">
    <property type="protein sequence ID" value="SVA06670.1"/>
    <property type="molecule type" value="Genomic_DNA"/>
</dbReference>
<sequence>MLDNSFLKDLSDRLVALLPAAESLRDDVRNQIEQTLKKAFASLDLLTREEFDAQVQSLERSKQRIEELENLVTELEKHLDTMNSASK</sequence>
<evidence type="ECO:0008006" key="3">
    <source>
        <dbReference type="Google" id="ProtNLM"/>
    </source>
</evidence>
<accession>A0A381SRP3</accession>
<dbReference type="PANTHER" id="PTHR38040:SF1">
    <property type="entry name" value="UBIQUINONE BIOSYNTHESIS ACCESSORY FACTOR UBIK"/>
    <property type="match status" value="1"/>
</dbReference>
<dbReference type="GO" id="GO:0005829">
    <property type="term" value="C:cytosol"/>
    <property type="evidence" value="ECO:0007669"/>
    <property type="project" value="TreeGrafter"/>
</dbReference>
<reference evidence="2" key="1">
    <citation type="submission" date="2018-05" db="EMBL/GenBank/DDBJ databases">
        <authorList>
            <person name="Lanie J.A."/>
            <person name="Ng W.-L."/>
            <person name="Kazmierczak K.M."/>
            <person name="Andrzejewski T.M."/>
            <person name="Davidsen T.M."/>
            <person name="Wayne K.J."/>
            <person name="Tettelin H."/>
            <person name="Glass J.I."/>
            <person name="Rusch D."/>
            <person name="Podicherti R."/>
            <person name="Tsui H.-C.T."/>
            <person name="Winkler M.E."/>
        </authorList>
    </citation>
    <scope>NUCLEOTIDE SEQUENCE</scope>
</reference>
<evidence type="ECO:0000313" key="2">
    <source>
        <dbReference type="EMBL" id="SVA06670.1"/>
    </source>
</evidence>
<dbReference type="PANTHER" id="PTHR38040">
    <property type="entry name" value="UBIQUINONE BIOSYNTHESIS ACCESSORY FACTOR UBIK"/>
    <property type="match status" value="1"/>
</dbReference>
<dbReference type="HAMAP" id="MF_02216">
    <property type="entry name" value="UbiK"/>
    <property type="match status" value="1"/>
</dbReference>
<evidence type="ECO:0000256" key="1">
    <source>
        <dbReference type="SAM" id="Coils"/>
    </source>
</evidence>
<dbReference type="InterPro" id="IPR007475">
    <property type="entry name" value="UbiK"/>
</dbReference>
<proteinExistence type="inferred from homology"/>
<protein>
    <recommendedName>
        <fullName evidence="3">Ubiquinone biosynthesis accessory factor UbiK</fullName>
    </recommendedName>
</protein>